<dbReference type="AlphaFoldDB" id="A0A6F9DSY2"/>
<dbReference type="InterPro" id="IPR002666">
    <property type="entry name" value="Folate_carrier"/>
</dbReference>
<dbReference type="Pfam" id="PF01770">
    <property type="entry name" value="Folate_carrier"/>
    <property type="match status" value="1"/>
</dbReference>
<keyword evidence="3" id="KW-0812">Transmembrane</keyword>
<dbReference type="NCBIfam" id="TIGR00806">
    <property type="entry name" value="rfc"/>
    <property type="match status" value="1"/>
</dbReference>
<proteinExistence type="evidence at transcript level"/>
<comment type="subcellular location">
    <subcellularLocation>
        <location evidence="2">Membrane</location>
        <topology evidence="2">Multi-pass membrane protein</topology>
    </subcellularLocation>
</comment>
<reference evidence="4" key="1">
    <citation type="submission" date="2020-04" db="EMBL/GenBank/DDBJ databases">
        <authorList>
            <person name="Neveu A P."/>
        </authorList>
    </citation>
    <scope>NUCLEOTIDE SEQUENCE</scope>
    <source>
        <tissue evidence="4">Whole embryo</tissue>
    </source>
</reference>
<dbReference type="PANTHER" id="PTHR10686:SF18">
    <property type="entry name" value="IP11787P-RELATED"/>
    <property type="match status" value="1"/>
</dbReference>
<feature type="transmembrane region" description="Helical" evidence="3">
    <location>
        <begin position="348"/>
        <end position="367"/>
    </location>
</feature>
<dbReference type="InterPro" id="IPR036259">
    <property type="entry name" value="MFS_trans_sf"/>
</dbReference>
<feature type="transmembrane region" description="Helical" evidence="3">
    <location>
        <begin position="167"/>
        <end position="189"/>
    </location>
</feature>
<feature type="transmembrane region" description="Helical" evidence="3">
    <location>
        <begin position="81"/>
        <end position="101"/>
    </location>
</feature>
<dbReference type="GO" id="GO:0005886">
    <property type="term" value="C:plasma membrane"/>
    <property type="evidence" value="ECO:0007669"/>
    <property type="project" value="UniProtKB-UniRule"/>
</dbReference>
<accession>A0A6F9DSY2</accession>
<dbReference type="Gene3D" id="1.20.1250.20">
    <property type="entry name" value="MFS general substrate transporter like domains"/>
    <property type="match status" value="1"/>
</dbReference>
<dbReference type="EMBL" id="LR790266">
    <property type="protein sequence ID" value="CAB3266128.1"/>
    <property type="molecule type" value="mRNA"/>
</dbReference>
<sequence>MANEYRKTESWIYPTVLLCLCGVFNYLKPSEPFLTPYLMGPEQNLTSSQLVNSVYPVWIYSYLASLIPVFLITDYVKYKPVIIAQGIGYISCWLLLCFASGVPMMQLMQFCYGVATAGEIGYYSYIYTIVETNHYQKVTSYVRASTLLGLFIGSVLSQMLYSLAHLSYYYLHIISLVNVSIAFLISLFLPIPKKTIFFYISDNESTASGREELQVEEESEDLKQSTAKKHEKSKTFKAVVLDLLGDLKVCYTNKVLLRWSVWWALSTCGWILVVNYVQNLWETILPSRTEVIYNGAVETVATVFGALGAFCIGFVKLNWNLWGELALGFFSLLKFALLMLIYWTDNIWICYSAYVIFIILYNVVITITQ</sequence>
<evidence type="ECO:0000256" key="2">
    <source>
        <dbReference type="PIRNR" id="PIRNR028739"/>
    </source>
</evidence>
<keyword evidence="2" id="KW-0813">Transport</keyword>
<evidence type="ECO:0000256" key="1">
    <source>
        <dbReference type="ARBA" id="ARBA00005773"/>
    </source>
</evidence>
<feature type="transmembrane region" description="Helical" evidence="3">
    <location>
        <begin position="141"/>
        <end position="161"/>
    </location>
</feature>
<feature type="transmembrane region" description="Helical" evidence="3">
    <location>
        <begin position="322"/>
        <end position="342"/>
    </location>
</feature>
<organism evidence="4">
    <name type="scientific">Phallusia mammillata</name>
    <dbReference type="NCBI Taxonomy" id="59560"/>
    <lineage>
        <taxon>Eukaryota</taxon>
        <taxon>Metazoa</taxon>
        <taxon>Chordata</taxon>
        <taxon>Tunicata</taxon>
        <taxon>Ascidiacea</taxon>
        <taxon>Phlebobranchia</taxon>
        <taxon>Ascidiidae</taxon>
        <taxon>Phallusia</taxon>
    </lineage>
</organism>
<feature type="transmembrane region" description="Helical" evidence="3">
    <location>
        <begin position="261"/>
        <end position="279"/>
    </location>
</feature>
<feature type="transmembrane region" description="Helical" evidence="3">
    <location>
        <begin position="107"/>
        <end position="129"/>
    </location>
</feature>
<dbReference type="PIRSF" id="PIRSF028739">
    <property type="entry name" value="Folate_carrier"/>
    <property type="match status" value="1"/>
</dbReference>
<comment type="similarity">
    <text evidence="1 2">Belongs to the reduced folate carrier (RFC) transporter (TC 2.A.48) family.</text>
</comment>
<feature type="transmembrane region" description="Helical" evidence="3">
    <location>
        <begin position="12"/>
        <end position="28"/>
    </location>
</feature>
<dbReference type="PANTHER" id="PTHR10686">
    <property type="entry name" value="FOLATE TRANSPORTER"/>
    <property type="match status" value="1"/>
</dbReference>
<evidence type="ECO:0000313" key="4">
    <source>
        <dbReference type="EMBL" id="CAB3266128.1"/>
    </source>
</evidence>
<keyword evidence="2 3" id="KW-0472">Membrane</keyword>
<feature type="transmembrane region" description="Helical" evidence="3">
    <location>
        <begin position="291"/>
        <end position="315"/>
    </location>
</feature>
<gene>
    <name evidence="4" type="primary">Slc19a2-003</name>
</gene>
<evidence type="ECO:0000256" key="3">
    <source>
        <dbReference type="SAM" id="Phobius"/>
    </source>
</evidence>
<name>A0A6F9DSY2_9ASCI</name>
<keyword evidence="3" id="KW-1133">Transmembrane helix</keyword>
<dbReference type="SUPFAM" id="SSF103473">
    <property type="entry name" value="MFS general substrate transporter"/>
    <property type="match status" value="1"/>
</dbReference>
<dbReference type="GO" id="GO:0090482">
    <property type="term" value="F:vitamin transmembrane transporter activity"/>
    <property type="evidence" value="ECO:0007669"/>
    <property type="project" value="InterPro"/>
</dbReference>
<feature type="transmembrane region" description="Helical" evidence="3">
    <location>
        <begin position="57"/>
        <end position="76"/>
    </location>
</feature>
<protein>
    <submittedName>
        <fullName evidence="4">Thiamine transporter 1-like</fullName>
    </submittedName>
</protein>